<dbReference type="EMBL" id="LAZR01035279">
    <property type="protein sequence ID" value="KKL27936.1"/>
    <property type="molecule type" value="Genomic_DNA"/>
</dbReference>
<gene>
    <name evidence="1" type="ORF">LCGC14_2380170</name>
</gene>
<proteinExistence type="predicted"/>
<comment type="caution">
    <text evidence="1">The sequence shown here is derived from an EMBL/GenBank/DDBJ whole genome shotgun (WGS) entry which is preliminary data.</text>
</comment>
<reference evidence="1" key="1">
    <citation type="journal article" date="2015" name="Nature">
        <title>Complex archaea that bridge the gap between prokaryotes and eukaryotes.</title>
        <authorList>
            <person name="Spang A."/>
            <person name="Saw J.H."/>
            <person name="Jorgensen S.L."/>
            <person name="Zaremba-Niedzwiedzka K."/>
            <person name="Martijn J."/>
            <person name="Lind A.E."/>
            <person name="van Eijk R."/>
            <person name="Schleper C."/>
            <person name="Guy L."/>
            <person name="Ettema T.J."/>
        </authorList>
    </citation>
    <scope>NUCLEOTIDE SEQUENCE</scope>
</reference>
<organism evidence="1">
    <name type="scientific">marine sediment metagenome</name>
    <dbReference type="NCBI Taxonomy" id="412755"/>
    <lineage>
        <taxon>unclassified sequences</taxon>
        <taxon>metagenomes</taxon>
        <taxon>ecological metagenomes</taxon>
    </lineage>
</organism>
<sequence>MRKNIFIIAPGRSGSTLIVHLLNSQLPNQSLSQEIHGRTILQHICWIAGKCTKPSRSIQLCITNLKKPIDRRITDTHPFYRYRYSPTRPNLDKCTPKEKVYRTLREMIFNCDQDIVGCKILVDNDNINAITLEILTLLEISPESYVIVNTRKPEDIVASQKYAGGFGNFNSKYAVDLLKKINHPRVFQTTYETLRTDLPRIIAEIGLPFNQRKFDIAIQQQCSYNPLHKKELRSF</sequence>
<dbReference type="Gene3D" id="3.40.50.300">
    <property type="entry name" value="P-loop containing nucleotide triphosphate hydrolases"/>
    <property type="match status" value="1"/>
</dbReference>
<protein>
    <recommendedName>
        <fullName evidence="2">Sulfotransferase domain-containing protein</fullName>
    </recommendedName>
</protein>
<evidence type="ECO:0008006" key="2">
    <source>
        <dbReference type="Google" id="ProtNLM"/>
    </source>
</evidence>
<dbReference type="SUPFAM" id="SSF52540">
    <property type="entry name" value="P-loop containing nucleoside triphosphate hydrolases"/>
    <property type="match status" value="1"/>
</dbReference>
<dbReference type="InterPro" id="IPR027417">
    <property type="entry name" value="P-loop_NTPase"/>
</dbReference>
<dbReference type="AlphaFoldDB" id="A0A0F9EDK9"/>
<accession>A0A0F9EDK9</accession>
<name>A0A0F9EDK9_9ZZZZ</name>
<evidence type="ECO:0000313" key="1">
    <source>
        <dbReference type="EMBL" id="KKL27936.1"/>
    </source>
</evidence>